<dbReference type="Proteomes" id="UP000248817">
    <property type="component" value="Unassembled WGS sequence"/>
</dbReference>
<proteinExistence type="predicted"/>
<sequence length="91" mass="10511">MAFLHLVLLRLKPEIPRGRRRAIPQEFMALPRRARIIREDNSHVFIVEFGSLQDREFDKNVIPIHAESASRIIPLVNLTTMAVFEASDFAD</sequence>
<accession>A0A2V5IFL8</accession>
<reference evidence="1 2" key="1">
    <citation type="submission" date="2018-02" db="EMBL/GenBank/DDBJ databases">
        <title>The genomes of Aspergillus section Nigri reveals drivers in fungal speciation.</title>
        <authorList>
            <consortium name="DOE Joint Genome Institute"/>
            <person name="Vesth T.C."/>
            <person name="Nybo J."/>
            <person name="Theobald S."/>
            <person name="Brandl J."/>
            <person name="Frisvad J.C."/>
            <person name="Nielsen K.F."/>
            <person name="Lyhne E.K."/>
            <person name="Kogle M.E."/>
            <person name="Kuo A."/>
            <person name="Riley R."/>
            <person name="Clum A."/>
            <person name="Nolan M."/>
            <person name="Lipzen A."/>
            <person name="Salamov A."/>
            <person name="Henrissat B."/>
            <person name="Wiebenga A."/>
            <person name="De vries R.P."/>
            <person name="Grigoriev I.V."/>
            <person name="Mortensen U.H."/>
            <person name="Andersen M.R."/>
            <person name="Baker S.E."/>
        </authorList>
    </citation>
    <scope>NUCLEOTIDE SEQUENCE [LARGE SCALE GENOMIC DNA]</scope>
    <source>
        <strain evidence="1 2">CBS 114.80</strain>
    </source>
</reference>
<dbReference type="InterPro" id="IPR011008">
    <property type="entry name" value="Dimeric_a/b-barrel"/>
</dbReference>
<keyword evidence="2" id="KW-1185">Reference proteome</keyword>
<evidence type="ECO:0000313" key="2">
    <source>
        <dbReference type="Proteomes" id="UP000248817"/>
    </source>
</evidence>
<dbReference type="SUPFAM" id="SSF54909">
    <property type="entry name" value="Dimeric alpha+beta barrel"/>
    <property type="match status" value="1"/>
</dbReference>
<dbReference type="EMBL" id="KZ825469">
    <property type="protein sequence ID" value="PYI35498.1"/>
    <property type="molecule type" value="Genomic_DNA"/>
</dbReference>
<organism evidence="1 2">
    <name type="scientific">Aspergillus indologenus CBS 114.80</name>
    <dbReference type="NCBI Taxonomy" id="1450541"/>
    <lineage>
        <taxon>Eukaryota</taxon>
        <taxon>Fungi</taxon>
        <taxon>Dikarya</taxon>
        <taxon>Ascomycota</taxon>
        <taxon>Pezizomycotina</taxon>
        <taxon>Eurotiomycetes</taxon>
        <taxon>Eurotiomycetidae</taxon>
        <taxon>Eurotiales</taxon>
        <taxon>Aspergillaceae</taxon>
        <taxon>Aspergillus</taxon>
        <taxon>Aspergillus subgen. Circumdati</taxon>
    </lineage>
</organism>
<evidence type="ECO:0000313" key="1">
    <source>
        <dbReference type="EMBL" id="PYI35498.1"/>
    </source>
</evidence>
<evidence type="ECO:0008006" key="3">
    <source>
        <dbReference type="Google" id="ProtNLM"/>
    </source>
</evidence>
<protein>
    <recommendedName>
        <fullName evidence="3">Stress-response A/B barrel domain-containing protein</fullName>
    </recommendedName>
</protein>
<gene>
    <name evidence="1" type="ORF">BP00DRAFT_442670</name>
</gene>
<name>A0A2V5IFL8_9EURO</name>
<dbReference type="AlphaFoldDB" id="A0A2V5IFL8"/>